<protein>
    <submittedName>
        <fullName evidence="4">C2 domain-containing protein</fullName>
    </submittedName>
</protein>
<evidence type="ECO:0000313" key="5">
    <source>
        <dbReference type="Proteomes" id="UP001055439"/>
    </source>
</evidence>
<evidence type="ECO:0000256" key="1">
    <source>
        <dbReference type="ARBA" id="ARBA00022737"/>
    </source>
</evidence>
<name>A0A9E7JTZ1_9LILI</name>
<reference evidence="4" key="1">
    <citation type="submission" date="2022-05" db="EMBL/GenBank/DDBJ databases">
        <title>The Musa troglodytarum L. genome provides insights into the mechanism of non-climacteric behaviour and enrichment of carotenoids.</title>
        <authorList>
            <person name="Wang J."/>
        </authorList>
    </citation>
    <scope>NUCLEOTIDE SEQUENCE</scope>
    <source>
        <tissue evidence="4">Leaf</tissue>
    </source>
</reference>
<dbReference type="AlphaFoldDB" id="A0A9E7JTZ1"/>
<evidence type="ECO:0000256" key="2">
    <source>
        <dbReference type="SAM" id="MobiDB-lite"/>
    </source>
</evidence>
<organism evidence="4 5">
    <name type="scientific">Musa troglodytarum</name>
    <name type="common">fe'i banana</name>
    <dbReference type="NCBI Taxonomy" id="320322"/>
    <lineage>
        <taxon>Eukaryota</taxon>
        <taxon>Viridiplantae</taxon>
        <taxon>Streptophyta</taxon>
        <taxon>Embryophyta</taxon>
        <taxon>Tracheophyta</taxon>
        <taxon>Spermatophyta</taxon>
        <taxon>Magnoliopsida</taxon>
        <taxon>Liliopsida</taxon>
        <taxon>Zingiberales</taxon>
        <taxon>Musaceae</taxon>
        <taxon>Musa</taxon>
    </lineage>
</organism>
<feature type="region of interest" description="Disordered" evidence="2">
    <location>
        <begin position="220"/>
        <end position="242"/>
    </location>
</feature>
<dbReference type="InterPro" id="IPR047259">
    <property type="entry name" value="QUIRKY-like"/>
</dbReference>
<dbReference type="OrthoDB" id="684867at2759"/>
<accession>A0A9E7JTZ1</accession>
<feature type="domain" description="Multiple C2" evidence="3">
    <location>
        <begin position="68"/>
        <end position="173"/>
    </location>
</feature>
<dbReference type="Proteomes" id="UP001055439">
    <property type="component" value="Chromosome 3"/>
</dbReference>
<proteinExistence type="predicted"/>
<dbReference type="PANTHER" id="PTHR31425">
    <property type="entry name" value="PHOSPHORIBOSYLANTHRANILATE TRANSFERASE ISOFORM 1"/>
    <property type="match status" value="1"/>
</dbReference>
<dbReference type="PANTHER" id="PTHR31425:SF50">
    <property type="entry name" value="FT-INTERACTING PROTEIN 3-RELATED"/>
    <property type="match status" value="1"/>
</dbReference>
<sequence length="279" mass="31844">MGEVQLAVRFSCSFLLNMLHTYSRPPLPKMHYLHPPTVNQLDYLRHQSTQVVSARLGRAEPPSRKEVVEYMLDVGSHMWSMRRSKANFFRIMSVLSDNAHPDELDEEFDTFPTSRPPEIVRMRYDRLRSVAGRVQTVAGDHDTQGERFQSLLSRRDPRATTALFLIFCLAAATKDVNLDHSCRRRTPTQPQAYGRMDMHAGYSFLCQMSREGGNVCAPKERTPVGSRCLSPSEKSTTNSSKSLKVTHDLITTEGLEAPMESHCTIESYRIYEEEDGTRR</sequence>
<dbReference type="EMBL" id="CP097505">
    <property type="protein sequence ID" value="URD94187.1"/>
    <property type="molecule type" value="Genomic_DNA"/>
</dbReference>
<evidence type="ECO:0000313" key="4">
    <source>
        <dbReference type="EMBL" id="URD94187.1"/>
    </source>
</evidence>
<feature type="compositionally biased region" description="Polar residues" evidence="2">
    <location>
        <begin position="232"/>
        <end position="242"/>
    </location>
</feature>
<keyword evidence="1" id="KW-0677">Repeat</keyword>
<dbReference type="InterPro" id="IPR013583">
    <property type="entry name" value="MCTP_C"/>
</dbReference>
<dbReference type="Pfam" id="PF08372">
    <property type="entry name" value="PRT_C"/>
    <property type="match status" value="1"/>
</dbReference>
<keyword evidence="5" id="KW-1185">Reference proteome</keyword>
<gene>
    <name evidence="4" type="ORF">MUK42_32784</name>
</gene>
<evidence type="ECO:0000259" key="3">
    <source>
        <dbReference type="Pfam" id="PF08372"/>
    </source>
</evidence>